<evidence type="ECO:0000313" key="10">
    <source>
        <dbReference type="Proteomes" id="UP001201812"/>
    </source>
</evidence>
<dbReference type="InterPro" id="IPR050438">
    <property type="entry name" value="LMW_PTPase"/>
</dbReference>
<keyword evidence="3 7" id="KW-0963">Cytoplasm</keyword>
<dbReference type="Pfam" id="PF01451">
    <property type="entry name" value="LMWPc"/>
    <property type="match status" value="1"/>
</dbReference>
<evidence type="ECO:0000256" key="4">
    <source>
        <dbReference type="ARBA" id="ARBA00022801"/>
    </source>
</evidence>
<comment type="subcellular location">
    <subcellularLocation>
        <location evidence="1 7">Cytoplasm</location>
    </subcellularLocation>
</comment>
<dbReference type="FunFam" id="3.40.50.2300:FF:000105">
    <property type="entry name" value="Low molecular weight phosphotyrosine protein"/>
    <property type="match status" value="1"/>
</dbReference>
<organism evidence="9 10">
    <name type="scientific">Ditylenchus destructor</name>
    <dbReference type="NCBI Taxonomy" id="166010"/>
    <lineage>
        <taxon>Eukaryota</taxon>
        <taxon>Metazoa</taxon>
        <taxon>Ecdysozoa</taxon>
        <taxon>Nematoda</taxon>
        <taxon>Chromadorea</taxon>
        <taxon>Rhabditida</taxon>
        <taxon>Tylenchina</taxon>
        <taxon>Tylenchomorpha</taxon>
        <taxon>Sphaerularioidea</taxon>
        <taxon>Anguinidae</taxon>
        <taxon>Anguininae</taxon>
        <taxon>Ditylenchus</taxon>
    </lineage>
</organism>
<dbReference type="EC" id="3.1.3.2" evidence="7"/>
<dbReference type="PRINTS" id="PR00720">
    <property type="entry name" value="MAMMALPTPASE"/>
</dbReference>
<accession>A0AAD4MWU5</accession>
<dbReference type="SUPFAM" id="SSF52788">
    <property type="entry name" value="Phosphotyrosine protein phosphatases I"/>
    <property type="match status" value="1"/>
</dbReference>
<feature type="domain" description="Phosphotyrosine protein phosphatase I" evidence="8">
    <location>
        <begin position="6"/>
        <end position="159"/>
    </location>
</feature>
<evidence type="ECO:0000256" key="7">
    <source>
        <dbReference type="RuleBase" id="RU368115"/>
    </source>
</evidence>
<dbReference type="EC" id="3.1.3.48" evidence="7"/>
<dbReference type="Gene3D" id="3.40.50.2300">
    <property type="match status" value="1"/>
</dbReference>
<dbReference type="GO" id="GO:0003993">
    <property type="term" value="F:acid phosphatase activity"/>
    <property type="evidence" value="ECO:0007669"/>
    <property type="project" value="UniProtKB-UniRule"/>
</dbReference>
<dbReference type="GO" id="GO:0004726">
    <property type="term" value="F:non-membrane spanning protein tyrosine phosphatase activity"/>
    <property type="evidence" value="ECO:0007669"/>
    <property type="project" value="InterPro"/>
</dbReference>
<comment type="caution">
    <text evidence="9">The sequence shown here is derived from an EMBL/GenBank/DDBJ whole genome shotgun (WGS) entry which is preliminary data.</text>
</comment>
<evidence type="ECO:0000256" key="1">
    <source>
        <dbReference type="ARBA" id="ARBA00004496"/>
    </source>
</evidence>
<keyword evidence="4 7" id="KW-0378">Hydrolase</keyword>
<dbReference type="PANTHER" id="PTHR11717:SF7">
    <property type="entry name" value="LOW MOLECULAR WEIGHT PHOSPHOTYROSINE PROTEIN PHOSPHATASE"/>
    <property type="match status" value="1"/>
</dbReference>
<feature type="active site" evidence="6">
    <location>
        <position position="18"/>
    </location>
</feature>
<comment type="catalytic activity">
    <reaction evidence="7">
        <text>a phosphate monoester + H2O = an alcohol + phosphate</text>
        <dbReference type="Rhea" id="RHEA:15017"/>
        <dbReference type="ChEBI" id="CHEBI:15377"/>
        <dbReference type="ChEBI" id="CHEBI:30879"/>
        <dbReference type="ChEBI" id="CHEBI:43474"/>
        <dbReference type="ChEBI" id="CHEBI:67140"/>
        <dbReference type="EC" id="3.1.3.2"/>
    </reaction>
</comment>
<dbReference type="SMART" id="SM00226">
    <property type="entry name" value="LMWPc"/>
    <property type="match status" value="1"/>
</dbReference>
<dbReference type="EMBL" id="JAKKPZ010000074">
    <property type="protein sequence ID" value="KAI1703972.1"/>
    <property type="molecule type" value="Genomic_DNA"/>
</dbReference>
<dbReference type="PANTHER" id="PTHR11717">
    <property type="entry name" value="LOW MOLECULAR WEIGHT PROTEIN TYROSINE PHOSPHATASE"/>
    <property type="match status" value="1"/>
</dbReference>
<dbReference type="Proteomes" id="UP001201812">
    <property type="component" value="Unassembled WGS sequence"/>
</dbReference>
<dbReference type="CDD" id="cd16343">
    <property type="entry name" value="LMWPTP"/>
    <property type="match status" value="1"/>
</dbReference>
<gene>
    <name evidence="9" type="ORF">DdX_14591</name>
</gene>
<protein>
    <recommendedName>
        <fullName evidence="7">Low molecular weight phosphotyrosine protein phosphatase</fullName>
        <shortName evidence="7">LMW-PTP</shortName>
        <shortName evidence="7">LMW-PTPase</shortName>
        <ecNumber evidence="7">3.1.3.2</ecNumber>
        <ecNumber evidence="7">3.1.3.48</ecNumber>
    </recommendedName>
    <alternativeName>
        <fullName evidence="7">Low molecular weight cytosolic acid phosphatase</fullName>
    </alternativeName>
</protein>
<reference evidence="9" key="1">
    <citation type="submission" date="2022-01" db="EMBL/GenBank/DDBJ databases">
        <title>Genome Sequence Resource for Two Populations of Ditylenchus destructor, the Migratory Endoparasitic Phytonematode.</title>
        <authorList>
            <person name="Zhang H."/>
            <person name="Lin R."/>
            <person name="Xie B."/>
        </authorList>
    </citation>
    <scope>NUCLEOTIDE SEQUENCE</scope>
    <source>
        <strain evidence="9">BazhouSP</strain>
    </source>
</reference>
<comment type="catalytic activity">
    <reaction evidence="7">
        <text>O-phospho-L-tyrosyl-[protein] + H2O = L-tyrosyl-[protein] + phosphate</text>
        <dbReference type="Rhea" id="RHEA:10684"/>
        <dbReference type="Rhea" id="RHEA-COMP:10136"/>
        <dbReference type="Rhea" id="RHEA-COMP:20101"/>
        <dbReference type="ChEBI" id="CHEBI:15377"/>
        <dbReference type="ChEBI" id="CHEBI:43474"/>
        <dbReference type="ChEBI" id="CHEBI:46858"/>
        <dbReference type="ChEBI" id="CHEBI:61978"/>
        <dbReference type="EC" id="3.1.3.48"/>
    </reaction>
</comment>
<feature type="active site" description="Proton donor" evidence="6">
    <location>
        <position position="132"/>
    </location>
</feature>
<comment type="function">
    <text evidence="7">Acts on tyrosine phosphorylated proteins, low-MW aryl phosphates and natural and synthetic acyl phosphates.</text>
</comment>
<dbReference type="GO" id="GO:0005737">
    <property type="term" value="C:cytoplasm"/>
    <property type="evidence" value="ECO:0007669"/>
    <property type="project" value="UniProtKB-SubCell"/>
</dbReference>
<evidence type="ECO:0000259" key="8">
    <source>
        <dbReference type="SMART" id="SM00226"/>
    </source>
</evidence>
<proteinExistence type="inferred from homology"/>
<keyword evidence="10" id="KW-1185">Reference proteome</keyword>
<dbReference type="InterPro" id="IPR023485">
    <property type="entry name" value="Ptyr_pPase"/>
</dbReference>
<dbReference type="InterPro" id="IPR002115">
    <property type="entry name" value="Tyr_Pase_low_mol_wt_mml"/>
</dbReference>
<comment type="similarity">
    <text evidence="2 7">Belongs to the low molecular weight phosphotyrosine protein phosphatase family.</text>
</comment>
<evidence type="ECO:0000256" key="6">
    <source>
        <dbReference type="PIRSR" id="PIRSR617867-1"/>
    </source>
</evidence>
<feature type="active site" description="Nucleophile" evidence="6">
    <location>
        <position position="12"/>
    </location>
</feature>
<sequence>MSGAKKSVLFICLGNICRSPIAEAVFLDLLEKRNILDKWRVDSAATCDYHVGSGPESRAVSTLKKNGITTYQHVVREVTPADFGEFDFVFGMDENNIRDLKDVQKRAGNAGTKARVELLGDYDPEGVKIIVDPYYLKGTEAFDRVYEQCVRCCTAFLDQNS</sequence>
<dbReference type="PRINTS" id="PR00719">
    <property type="entry name" value="LMWPTPASE"/>
</dbReference>
<keyword evidence="5 7" id="KW-0904">Protein phosphatase</keyword>
<name>A0AAD4MWU5_9BILA</name>
<evidence type="ECO:0000256" key="2">
    <source>
        <dbReference type="ARBA" id="ARBA00011063"/>
    </source>
</evidence>
<dbReference type="AlphaFoldDB" id="A0AAD4MWU5"/>
<dbReference type="InterPro" id="IPR036196">
    <property type="entry name" value="Ptyr_pPase_sf"/>
</dbReference>
<dbReference type="InterPro" id="IPR017867">
    <property type="entry name" value="Tyr_phospatase_low_mol_wt"/>
</dbReference>
<evidence type="ECO:0000256" key="5">
    <source>
        <dbReference type="ARBA" id="ARBA00022912"/>
    </source>
</evidence>
<evidence type="ECO:0000256" key="3">
    <source>
        <dbReference type="ARBA" id="ARBA00022490"/>
    </source>
</evidence>
<evidence type="ECO:0000313" key="9">
    <source>
        <dbReference type="EMBL" id="KAI1703972.1"/>
    </source>
</evidence>